<dbReference type="Proteomes" id="UP000006365">
    <property type="component" value="Chromosome"/>
</dbReference>
<evidence type="ECO:0000256" key="17">
    <source>
        <dbReference type="RuleBase" id="RU004356"/>
    </source>
</evidence>
<dbReference type="PROSITE" id="PS51987">
    <property type="entry name" value="GS_CATALYTIC"/>
    <property type="match status" value="1"/>
</dbReference>
<dbReference type="InterPro" id="IPR027302">
    <property type="entry name" value="Gln_synth_N_conserv_site"/>
</dbReference>
<dbReference type="InterPro" id="IPR027303">
    <property type="entry name" value="Gln_synth_gly_rich_site"/>
</dbReference>
<evidence type="ECO:0000256" key="7">
    <source>
        <dbReference type="ARBA" id="ARBA00022723"/>
    </source>
</evidence>
<evidence type="ECO:0000313" key="21">
    <source>
        <dbReference type="Proteomes" id="UP000006365"/>
    </source>
</evidence>
<evidence type="ECO:0000259" key="19">
    <source>
        <dbReference type="PROSITE" id="PS51987"/>
    </source>
</evidence>
<dbReference type="PROSITE" id="PS00180">
    <property type="entry name" value="GLNA_1"/>
    <property type="match status" value="1"/>
</dbReference>
<feature type="binding site" evidence="12">
    <location>
        <begin position="237"/>
        <end position="238"/>
    </location>
    <ligand>
        <name>L-glutamate</name>
        <dbReference type="ChEBI" id="CHEBI:29985"/>
    </ligand>
</feature>
<dbReference type="SUPFAM" id="SSF54368">
    <property type="entry name" value="Glutamine synthetase, N-terminal domain"/>
    <property type="match status" value="1"/>
</dbReference>
<dbReference type="NCBIfam" id="TIGR00653">
    <property type="entry name" value="GlnA"/>
    <property type="match status" value="1"/>
</dbReference>
<feature type="domain" description="GS beta-grasp" evidence="18">
    <location>
        <begin position="13"/>
        <end position="99"/>
    </location>
</feature>
<feature type="binding site" evidence="14">
    <location>
        <position position="129"/>
    </location>
    <ligand>
        <name>Mg(2+)</name>
        <dbReference type="ChEBI" id="CHEBI:18420"/>
        <label>1</label>
    </ligand>
</feature>
<feature type="binding site" evidence="13">
    <location>
        <begin position="196"/>
        <end position="198"/>
    </location>
    <ligand>
        <name>ATP</name>
        <dbReference type="ChEBI" id="CHEBI:30616"/>
    </ligand>
</feature>
<dbReference type="Gene3D" id="3.10.20.70">
    <property type="entry name" value="Glutamine synthetase, N-terminal domain"/>
    <property type="match status" value="1"/>
</dbReference>
<feature type="binding site" evidence="13">
    <location>
        <position position="314"/>
    </location>
    <ligand>
        <name>ATP</name>
        <dbReference type="ChEBI" id="CHEBI:30616"/>
    </ligand>
</feature>
<feature type="binding site" evidence="12">
    <location>
        <position position="333"/>
    </location>
    <ligand>
        <name>L-glutamate</name>
        <dbReference type="ChEBI" id="CHEBI:29985"/>
    </ligand>
</feature>
<comment type="subcellular location">
    <subcellularLocation>
        <location evidence="1">Cytoplasm</location>
    </subcellularLocation>
</comment>
<dbReference type="GO" id="GO:0046872">
    <property type="term" value="F:metal ion binding"/>
    <property type="evidence" value="ECO:0007669"/>
    <property type="project" value="UniProtKB-KW"/>
</dbReference>
<dbReference type="EMBL" id="CP002364">
    <property type="protein sequence ID" value="ADW16555.1"/>
    <property type="molecule type" value="Genomic_DNA"/>
</dbReference>
<name>A0A7U3YJN6_DESPD</name>
<dbReference type="GO" id="GO:0005524">
    <property type="term" value="F:ATP binding"/>
    <property type="evidence" value="ECO:0007669"/>
    <property type="project" value="UniProtKB-KW"/>
</dbReference>
<reference evidence="20 21" key="1">
    <citation type="journal article" date="2011" name="Stand. Genomic Sci.">
        <title>Complete genome sequence of Desulfobulbus propionicus type strain (1pr3).</title>
        <authorList>
            <person name="Pagani I."/>
            <person name="Lapidus A."/>
            <person name="Nolan M."/>
            <person name="Lucas S."/>
            <person name="Hammon N."/>
            <person name="Deshpande S."/>
            <person name="Cheng J.F."/>
            <person name="Chertkov O."/>
            <person name="Davenport K."/>
            <person name="Tapia R."/>
            <person name="Han C."/>
            <person name="Goodwin L."/>
            <person name="Pitluck S."/>
            <person name="Liolios K."/>
            <person name="Mavromatis K."/>
            <person name="Ivanova N."/>
            <person name="Mikhailova N."/>
            <person name="Pati A."/>
            <person name="Chen A."/>
            <person name="Palaniappan K."/>
            <person name="Land M."/>
            <person name="Hauser L."/>
            <person name="Chang Y.J."/>
            <person name="Jeffries C.D."/>
            <person name="Detter J.C."/>
            <person name="Brambilla E."/>
            <person name="Kannan K.P."/>
            <person name="Djao O.D."/>
            <person name="Rohde M."/>
            <person name="Pukall R."/>
            <person name="Spring S."/>
            <person name="Goker M."/>
            <person name="Sikorski J."/>
            <person name="Woyke T."/>
            <person name="Bristow J."/>
            <person name="Eisen J.A."/>
            <person name="Markowitz V."/>
            <person name="Hugenholtz P."/>
            <person name="Kyrpides N.C."/>
            <person name="Klenk H.P."/>
        </authorList>
    </citation>
    <scope>NUCLEOTIDE SEQUENCE [LARGE SCALE GENOMIC DNA]</scope>
    <source>
        <strain evidence="21">ATCC 33891 / DSM 2032 / 1pr3</strain>
    </source>
</reference>
<evidence type="ECO:0000256" key="10">
    <source>
        <dbReference type="ARBA" id="ARBA00022842"/>
    </source>
</evidence>
<dbReference type="EC" id="6.3.1.2" evidence="3 17"/>
<comment type="catalytic activity">
    <reaction evidence="11 17">
        <text>L-glutamate + NH4(+) + ATP = L-glutamine + ADP + phosphate + H(+)</text>
        <dbReference type="Rhea" id="RHEA:16169"/>
        <dbReference type="ChEBI" id="CHEBI:15378"/>
        <dbReference type="ChEBI" id="CHEBI:28938"/>
        <dbReference type="ChEBI" id="CHEBI:29985"/>
        <dbReference type="ChEBI" id="CHEBI:30616"/>
        <dbReference type="ChEBI" id="CHEBI:43474"/>
        <dbReference type="ChEBI" id="CHEBI:58359"/>
        <dbReference type="ChEBI" id="CHEBI:456216"/>
        <dbReference type="EC" id="6.3.1.2"/>
    </reaction>
</comment>
<evidence type="ECO:0000256" key="4">
    <source>
        <dbReference type="ARBA" id="ARBA00021364"/>
    </source>
</evidence>
<dbReference type="FunFam" id="3.10.20.70:FF:000005">
    <property type="entry name" value="Glutamine synthetase"/>
    <property type="match status" value="1"/>
</dbReference>
<dbReference type="PANTHER" id="PTHR43785:SF12">
    <property type="entry name" value="TYPE-1 GLUTAMINE SYNTHETASE 2"/>
    <property type="match status" value="1"/>
</dbReference>
<comment type="cofactor">
    <cofactor evidence="14">
        <name>Mg(2+)</name>
        <dbReference type="ChEBI" id="CHEBI:18420"/>
    </cofactor>
    <text evidence="14">Binds 2 Mg(2+) ions per subunit.</text>
</comment>
<keyword evidence="6 17" id="KW-0436">Ligase</keyword>
<evidence type="ECO:0000256" key="16">
    <source>
        <dbReference type="RuleBase" id="RU000384"/>
    </source>
</evidence>
<dbReference type="RefSeq" id="WP_015723102.1">
    <property type="nucleotide sequence ID" value="NC_014972.1"/>
</dbReference>
<evidence type="ECO:0000256" key="13">
    <source>
        <dbReference type="PIRSR" id="PIRSR604809-2"/>
    </source>
</evidence>
<dbReference type="KEGG" id="dpr:Despr_0373"/>
<dbReference type="GO" id="GO:0005737">
    <property type="term" value="C:cytoplasm"/>
    <property type="evidence" value="ECO:0007669"/>
    <property type="project" value="UniProtKB-SubCell"/>
</dbReference>
<feature type="binding site" evidence="13">
    <location>
        <position position="181"/>
    </location>
    <ligand>
        <name>ATP</name>
        <dbReference type="ChEBI" id="CHEBI:30616"/>
    </ligand>
</feature>
<keyword evidence="9 13" id="KW-0067">ATP-binding</keyword>
<keyword evidence="21" id="KW-1185">Reference proteome</keyword>
<evidence type="ECO:0000256" key="6">
    <source>
        <dbReference type="ARBA" id="ARBA00022598"/>
    </source>
</evidence>
<dbReference type="Pfam" id="PF03951">
    <property type="entry name" value="Gln-synt_N"/>
    <property type="match status" value="1"/>
</dbReference>
<evidence type="ECO:0000313" key="20">
    <source>
        <dbReference type="EMBL" id="ADW16555.1"/>
    </source>
</evidence>
<protein>
    <recommendedName>
        <fullName evidence="4 17">Glutamine synthetase</fullName>
        <ecNumber evidence="3 17">6.3.1.2</ecNumber>
    </recommendedName>
</protein>
<dbReference type="PROSITE" id="PS51986">
    <property type="entry name" value="GS_BETA_GRASP"/>
    <property type="match status" value="1"/>
</dbReference>
<dbReference type="InterPro" id="IPR008147">
    <property type="entry name" value="Gln_synt_N"/>
</dbReference>
<feature type="binding site" evidence="14">
    <location>
        <position position="131"/>
    </location>
    <ligand>
        <name>Mg(2+)</name>
        <dbReference type="ChEBI" id="CHEBI:18420"/>
        <label>1</label>
    </ligand>
</feature>
<dbReference type="SMART" id="SM01230">
    <property type="entry name" value="Gln-synt_C"/>
    <property type="match status" value="1"/>
</dbReference>
<keyword evidence="7 14" id="KW-0479">Metal-binding</keyword>
<dbReference type="SUPFAM" id="SSF55931">
    <property type="entry name" value="Glutamine synthetase/guanido kinase"/>
    <property type="match status" value="1"/>
</dbReference>
<dbReference type="InterPro" id="IPR004809">
    <property type="entry name" value="Gln_synth_I"/>
</dbReference>
<feature type="binding site" evidence="14">
    <location>
        <position position="242"/>
    </location>
    <ligand>
        <name>Mg(2+)</name>
        <dbReference type="ChEBI" id="CHEBI:18420"/>
        <label>1</label>
    </ligand>
</feature>
<evidence type="ECO:0000256" key="1">
    <source>
        <dbReference type="ARBA" id="ARBA00004496"/>
    </source>
</evidence>
<keyword evidence="8 13" id="KW-0547">Nucleotide-binding</keyword>
<evidence type="ECO:0000259" key="18">
    <source>
        <dbReference type="PROSITE" id="PS51986"/>
    </source>
</evidence>
<evidence type="ECO:0000256" key="3">
    <source>
        <dbReference type="ARBA" id="ARBA00012937"/>
    </source>
</evidence>
<dbReference type="InterPro" id="IPR008146">
    <property type="entry name" value="Gln_synth_cat_dom"/>
</dbReference>
<feature type="binding site" evidence="14">
    <location>
        <position position="186"/>
    </location>
    <ligand>
        <name>Mg(2+)</name>
        <dbReference type="ChEBI" id="CHEBI:18420"/>
        <label>1</label>
    </ligand>
</feature>
<feature type="binding site" evidence="12">
    <location>
        <position position="302"/>
    </location>
    <ligand>
        <name>L-glutamate</name>
        <dbReference type="ChEBI" id="CHEBI:29985"/>
    </ligand>
</feature>
<organism evidence="20 21">
    <name type="scientific">Desulfobulbus propionicus (strain ATCC 33891 / DSM 2032 / VKM B-1956 / 1pr3)</name>
    <dbReference type="NCBI Taxonomy" id="577650"/>
    <lineage>
        <taxon>Bacteria</taxon>
        <taxon>Pseudomonadati</taxon>
        <taxon>Thermodesulfobacteriota</taxon>
        <taxon>Desulfobulbia</taxon>
        <taxon>Desulfobulbales</taxon>
        <taxon>Desulfobulbaceae</taxon>
        <taxon>Desulfobulbus</taxon>
    </lineage>
</organism>
<feature type="binding site" evidence="14">
    <location>
        <position position="193"/>
    </location>
    <ligand>
        <name>Mg(2+)</name>
        <dbReference type="ChEBI" id="CHEBI:18420"/>
        <label>1</label>
    </ligand>
</feature>
<dbReference type="PROSITE" id="PS00181">
    <property type="entry name" value="GLNA_ATP"/>
    <property type="match status" value="1"/>
</dbReference>
<evidence type="ECO:0000256" key="8">
    <source>
        <dbReference type="ARBA" id="ARBA00022741"/>
    </source>
</evidence>
<sequence length="442" mass="49358">MTRDEIMKIIKEKNVNFFRLQFVDIFGAMKNIAMPLSQIEKALDGKIMFDGSSIEGFVRINESDMYLKPDYDTFVLLPWREKDGSNAARVICDVYKPDGTPFIGCPRNNLKRVLAEAKAMGYTMNVGTECEFFLFRRDEEGLATTITDDVTGYFDVEPDDAGIDCRRKIIQTLEAMGFEIEASHHEVAEGQHEINFKYADALTAADNTVTFKWVVRSIAAEFGLHATFMPKPVFGINGSGMHTNQSLFNLDGTNAFFDEKGPLQLSEVAYKYIAGIMKNAKGFCAVTNPLVNSYKRLVAGYEAPVYVAWSASNRSALVRIPASRGMGTRTEVRCPDPTCNPYLAFAMMLNSGLDGIKNNLPVPDAVNADIFEMTAGEKKEAGIASLPANLYEAIQELKANPIAKDALGPHIFEKYIEGKEKEWDAFRTAVTDWELDNYLSRY</sequence>
<feature type="binding site" evidence="12">
    <location>
        <position position="314"/>
    </location>
    <ligand>
        <name>L-glutamate</name>
        <dbReference type="ChEBI" id="CHEBI:29985"/>
    </ligand>
</feature>
<dbReference type="InterPro" id="IPR014746">
    <property type="entry name" value="Gln_synth/guanido_kin_cat_dom"/>
</dbReference>
<comment type="similarity">
    <text evidence="2 15 16">Belongs to the glutamine synthetase family.</text>
</comment>
<evidence type="ECO:0000256" key="15">
    <source>
        <dbReference type="PROSITE-ProRule" id="PRU01330"/>
    </source>
</evidence>
<keyword evidence="10 14" id="KW-0460">Magnesium</keyword>
<dbReference type="FunFam" id="3.30.590.10:FF:000003">
    <property type="entry name" value="Glutamine synthetase 2"/>
    <property type="match status" value="1"/>
</dbReference>
<dbReference type="GO" id="GO:0004356">
    <property type="term" value="F:glutamine synthetase activity"/>
    <property type="evidence" value="ECO:0007669"/>
    <property type="project" value="UniProtKB-EC"/>
</dbReference>
<feature type="binding site" evidence="14">
    <location>
        <position position="331"/>
    </location>
    <ligand>
        <name>Mg(2+)</name>
        <dbReference type="ChEBI" id="CHEBI:18420"/>
        <label>1</label>
    </ligand>
</feature>
<evidence type="ECO:0000256" key="2">
    <source>
        <dbReference type="ARBA" id="ARBA00009897"/>
    </source>
</evidence>
<dbReference type="AlphaFoldDB" id="A0A7U3YJN6"/>
<keyword evidence="5" id="KW-0963">Cytoplasm</keyword>
<accession>A0A7U3YJN6</accession>
<evidence type="ECO:0000256" key="14">
    <source>
        <dbReference type="PIRSR" id="PIRSR604809-3"/>
    </source>
</evidence>
<dbReference type="GO" id="GO:0006542">
    <property type="term" value="P:glutamine biosynthetic process"/>
    <property type="evidence" value="ECO:0007669"/>
    <property type="project" value="InterPro"/>
</dbReference>
<dbReference type="Pfam" id="PF00120">
    <property type="entry name" value="Gln-synt_C"/>
    <property type="match status" value="1"/>
</dbReference>
<gene>
    <name evidence="20" type="ordered locus">Despr_0373</name>
</gene>
<dbReference type="PANTHER" id="PTHR43785">
    <property type="entry name" value="GAMMA-GLUTAMYLPUTRESCINE SYNTHETASE"/>
    <property type="match status" value="1"/>
</dbReference>
<feature type="binding site" evidence="12">
    <location>
        <position position="296"/>
    </location>
    <ligand>
        <name>L-glutamate</name>
        <dbReference type="ChEBI" id="CHEBI:29985"/>
    </ligand>
</feature>
<dbReference type="Gene3D" id="3.30.590.10">
    <property type="entry name" value="Glutamine synthetase/guanido kinase, catalytic domain"/>
    <property type="match status" value="1"/>
</dbReference>
<feature type="domain" description="GS catalytic" evidence="19">
    <location>
        <begin position="106"/>
        <end position="442"/>
    </location>
</feature>
<evidence type="ECO:0000256" key="11">
    <source>
        <dbReference type="ARBA" id="ARBA00049436"/>
    </source>
</evidence>
<evidence type="ECO:0000256" key="12">
    <source>
        <dbReference type="PIRSR" id="PIRSR604809-1"/>
    </source>
</evidence>
<evidence type="ECO:0000256" key="9">
    <source>
        <dbReference type="ARBA" id="ARBA00022840"/>
    </source>
</evidence>
<dbReference type="InterPro" id="IPR036651">
    <property type="entry name" value="Gln_synt_N_sf"/>
</dbReference>
<proteinExistence type="inferred from homology"/>
<evidence type="ECO:0000256" key="5">
    <source>
        <dbReference type="ARBA" id="ARBA00022490"/>
    </source>
</evidence>